<reference evidence="1" key="1">
    <citation type="submission" date="2022-10" db="EMBL/GenBank/DDBJ databases">
        <title>Tapping the CABI collections for fungal endophytes: first genome assemblies for Collariella, Neodidymelliopsis, Ascochyta clinopodiicola, Didymella pomorum, Didymosphaeria variabile, Neocosmospora piperis and Neocucurbitaria cava.</title>
        <authorList>
            <person name="Hill R."/>
        </authorList>
    </citation>
    <scope>NUCLEOTIDE SEQUENCE</scope>
    <source>
        <strain evidence="1">IMI 360193</strain>
    </source>
</reference>
<evidence type="ECO:0000313" key="2">
    <source>
        <dbReference type="Proteomes" id="UP001140562"/>
    </source>
</evidence>
<evidence type="ECO:0008006" key="3">
    <source>
        <dbReference type="Google" id="ProtNLM"/>
    </source>
</evidence>
<dbReference type="EMBL" id="JAPEUV010000066">
    <property type="protein sequence ID" value="KAJ4335112.1"/>
    <property type="molecule type" value="Genomic_DNA"/>
</dbReference>
<evidence type="ECO:0000313" key="1">
    <source>
        <dbReference type="EMBL" id="KAJ4335112.1"/>
    </source>
</evidence>
<gene>
    <name evidence="1" type="ORF">N0V87_006388</name>
</gene>
<dbReference type="Gene3D" id="3.80.10.10">
    <property type="entry name" value="Ribonuclease Inhibitor"/>
    <property type="match status" value="1"/>
</dbReference>
<dbReference type="Proteomes" id="UP001140562">
    <property type="component" value="Unassembled WGS sequence"/>
</dbReference>
<accession>A0A9W8WXN3</accession>
<dbReference type="OrthoDB" id="3794824at2759"/>
<proteinExistence type="predicted"/>
<comment type="caution">
    <text evidence="1">The sequence shown here is derived from an EMBL/GenBank/DDBJ whole genome shotgun (WGS) entry which is preliminary data.</text>
</comment>
<dbReference type="InterPro" id="IPR032675">
    <property type="entry name" value="LRR_dom_sf"/>
</dbReference>
<dbReference type="AlphaFoldDB" id="A0A9W8WXN3"/>
<dbReference type="InterPro" id="IPR036047">
    <property type="entry name" value="F-box-like_dom_sf"/>
</dbReference>
<dbReference type="SUPFAM" id="SSF81383">
    <property type="entry name" value="F-box domain"/>
    <property type="match status" value="1"/>
</dbReference>
<protein>
    <recommendedName>
        <fullName evidence="3">F-box domain-containing protein</fullName>
    </recommendedName>
</protein>
<name>A0A9W8WXN3_9PLEO</name>
<dbReference type="SUPFAM" id="SSF52047">
    <property type="entry name" value="RNI-like"/>
    <property type="match status" value="1"/>
</dbReference>
<keyword evidence="2" id="KW-1185">Reference proteome</keyword>
<organism evidence="1 2">
    <name type="scientific">Didymella glomerata</name>
    <dbReference type="NCBI Taxonomy" id="749621"/>
    <lineage>
        <taxon>Eukaryota</taxon>
        <taxon>Fungi</taxon>
        <taxon>Dikarya</taxon>
        <taxon>Ascomycota</taxon>
        <taxon>Pezizomycotina</taxon>
        <taxon>Dothideomycetes</taxon>
        <taxon>Pleosporomycetidae</taxon>
        <taxon>Pleosporales</taxon>
        <taxon>Pleosporineae</taxon>
        <taxon>Didymellaceae</taxon>
        <taxon>Didymella</taxon>
    </lineage>
</organism>
<sequence>MADARDFSNKLPPEMRRMICGLLSKHDLTNVRLVDKQWSAAAATVLWAQVSVDLVETATRKFDALLSHDVLSNIRDITITTESENLSARSVQSATWNLLGLLMALPRDSLQSFRSVKFKVGYHVLSAMFRAHSRINTLAVYVDESKAPGDFSSGLPSASRIQNSLSNLHCVIIHASGESSYKELSTWFPYATALDRVEIQGDSSGSGTHFTGWQPLHAGAPLFKLCHLHLLYLQFSESAGGIVGALHFPSLRRLVLGNCSTVAPLLSALAQGLRTSGSFSLAQIGIFCTEASESDVEALEKVFASLESLEVVAYSTMKGRLPSLNTLQGNADSLRNLFVDSSGFDQIYSMRDFEQLSAKLTSLKKLSLSVGDLNPMIDDLDVLEPFDLRNDEDYMKKLVAEQILGHMAVSGSKVQLLSFRPSLKVESGVEHEDEDDNGHVWPRYMYRRGDVVTHARGIAQVVKTVAVPATFEA</sequence>